<reference evidence="1 2" key="1">
    <citation type="journal article" date="2008" name="J. Biotechnol.">
        <title>The genome of Xanthomonas campestris pv. campestris B100 and its use for the reconstruction of metabolic pathways involved in xanthan biosynthesis.</title>
        <authorList>
            <person name="Vorholter F.J."/>
            <person name="Schneiker S."/>
            <person name="Goesmann A."/>
            <person name="Krause L."/>
            <person name="Bekel T."/>
            <person name="Kaiser O."/>
            <person name="Linke B."/>
            <person name="Patschkowski T."/>
            <person name="Ruckert C."/>
            <person name="Schmid J."/>
            <person name="Sidhu V.K."/>
            <person name="Sieber V."/>
            <person name="Tauch A."/>
            <person name="Watt S.A."/>
            <person name="Weisshaar B."/>
            <person name="Becker A."/>
            <person name="Niehaus K."/>
            <person name="Puhler A."/>
        </authorList>
    </citation>
    <scope>NUCLEOTIDE SEQUENCE [LARGE SCALE GENOMIC DNA]</scope>
    <source>
        <strain evidence="1 2">B100</strain>
    </source>
</reference>
<gene>
    <name evidence="1" type="ORF">XCCB100_2813</name>
</gene>
<name>B0RVV6_XANCB</name>
<accession>B0RVV6</accession>
<dbReference type="HOGENOM" id="CLU_2412441_0_0_6"/>
<dbReference type="EMBL" id="AM920689">
    <property type="protein sequence ID" value="CAP52174.1"/>
    <property type="molecule type" value="Genomic_DNA"/>
</dbReference>
<proteinExistence type="predicted"/>
<sequence length="99" mass="10873">MLEHVHRMVRSVQLNALGRASNGGIGGAVAQIGPIGFAAWPAVAQQVGGVAVVVLARFIRFYTGRCNASRIPRLNPSVFSYFETEWVEAENRFWKATQI</sequence>
<dbReference type="Proteomes" id="UP000001188">
    <property type="component" value="Chromosome"/>
</dbReference>
<dbReference type="KEGG" id="xca:xcc-b100_2813"/>
<organism evidence="1 2">
    <name type="scientific">Xanthomonas campestris pv. campestris (strain B100)</name>
    <dbReference type="NCBI Taxonomy" id="509169"/>
    <lineage>
        <taxon>Bacteria</taxon>
        <taxon>Pseudomonadati</taxon>
        <taxon>Pseudomonadota</taxon>
        <taxon>Gammaproteobacteria</taxon>
        <taxon>Lysobacterales</taxon>
        <taxon>Lysobacteraceae</taxon>
        <taxon>Xanthomonas</taxon>
    </lineage>
</organism>
<evidence type="ECO:0000313" key="2">
    <source>
        <dbReference type="Proteomes" id="UP000001188"/>
    </source>
</evidence>
<dbReference type="AlphaFoldDB" id="B0RVV6"/>
<protein>
    <submittedName>
        <fullName evidence="1">Uncharacterized protein</fullName>
    </submittedName>
</protein>
<evidence type="ECO:0000313" key="1">
    <source>
        <dbReference type="EMBL" id="CAP52174.1"/>
    </source>
</evidence>